<keyword evidence="1" id="KW-0472">Membrane</keyword>
<feature type="transmembrane region" description="Helical" evidence="1">
    <location>
        <begin position="47"/>
        <end position="73"/>
    </location>
</feature>
<evidence type="ECO:0000256" key="1">
    <source>
        <dbReference type="SAM" id="Phobius"/>
    </source>
</evidence>
<proteinExistence type="predicted"/>
<evidence type="ECO:0000313" key="2">
    <source>
        <dbReference type="EMBL" id="SFM56890.1"/>
    </source>
</evidence>
<dbReference type="AlphaFoldDB" id="A0A1I4RY22"/>
<keyword evidence="1" id="KW-0812">Transmembrane</keyword>
<organism evidence="2 3">
    <name type="scientific">Halopseudomonas yangmingensis</name>
    <dbReference type="NCBI Taxonomy" id="1720063"/>
    <lineage>
        <taxon>Bacteria</taxon>
        <taxon>Pseudomonadati</taxon>
        <taxon>Pseudomonadota</taxon>
        <taxon>Gammaproteobacteria</taxon>
        <taxon>Pseudomonadales</taxon>
        <taxon>Pseudomonadaceae</taxon>
        <taxon>Halopseudomonas</taxon>
    </lineage>
</organism>
<dbReference type="STRING" id="1720063.SAMN05216217_10839"/>
<dbReference type="EMBL" id="FOUI01000008">
    <property type="protein sequence ID" value="SFM56890.1"/>
    <property type="molecule type" value="Genomic_DNA"/>
</dbReference>
<feature type="transmembrane region" description="Helical" evidence="1">
    <location>
        <begin position="142"/>
        <end position="167"/>
    </location>
</feature>
<gene>
    <name evidence="2" type="ORF">SAMN05216217_10839</name>
</gene>
<feature type="transmembrane region" description="Helical" evidence="1">
    <location>
        <begin position="187"/>
        <end position="210"/>
    </location>
</feature>
<feature type="transmembrane region" description="Helical" evidence="1">
    <location>
        <begin position="12"/>
        <end position="35"/>
    </location>
</feature>
<dbReference type="Proteomes" id="UP000243629">
    <property type="component" value="Unassembled WGS sequence"/>
</dbReference>
<dbReference type="OrthoDB" id="6364240at2"/>
<feature type="transmembrane region" description="Helical" evidence="1">
    <location>
        <begin position="79"/>
        <end position="99"/>
    </location>
</feature>
<name>A0A1I4RY22_9GAMM</name>
<reference evidence="3" key="1">
    <citation type="submission" date="2016-10" db="EMBL/GenBank/DDBJ databases">
        <authorList>
            <person name="Varghese N."/>
            <person name="Submissions S."/>
        </authorList>
    </citation>
    <scope>NUCLEOTIDE SEQUENCE [LARGE SCALE GENOMIC DNA]</scope>
    <source>
        <strain evidence="3">DSM 24213</strain>
    </source>
</reference>
<sequence length="217" mass="22829">MLTRFNPRLPTLLLAGLLLLMLAGALLPVSVADLLQWGAALASHPLALLGISLGMALLMSVGLPGSLCFWLIAPFHPPLVSVPMLMLGSILGAVGARRLGMTFGDNWRPGRGGRHILQLLARRSDFLTQCAMRTLPGFPHAFINLAAGVLRLPLPGFLLAALIGLGIKWSAYSHAVHGLLSARQAEAALGAGTLLPLAALAGLMLAGSLLRRLWKHG</sequence>
<evidence type="ECO:0000313" key="3">
    <source>
        <dbReference type="Proteomes" id="UP000243629"/>
    </source>
</evidence>
<protein>
    <submittedName>
        <fullName evidence="2">Uncharacterized membrane protein YdjX, TVP38/TMEM64 family, SNARE-associated domain</fullName>
    </submittedName>
</protein>
<keyword evidence="1" id="KW-1133">Transmembrane helix</keyword>
<dbReference type="RefSeq" id="WP_093475670.1">
    <property type="nucleotide sequence ID" value="NZ_FOUI01000008.1"/>
</dbReference>
<keyword evidence="3" id="KW-1185">Reference proteome</keyword>
<accession>A0A1I4RY22</accession>